<dbReference type="Pfam" id="PF00106">
    <property type="entry name" value="adh_short"/>
    <property type="match status" value="1"/>
</dbReference>
<organism evidence="5 6">
    <name type="scientific">Chiloscyllium punctatum</name>
    <name type="common">Brownbanded bambooshark</name>
    <name type="synonym">Hemiscyllium punctatum</name>
    <dbReference type="NCBI Taxonomy" id="137246"/>
    <lineage>
        <taxon>Eukaryota</taxon>
        <taxon>Metazoa</taxon>
        <taxon>Chordata</taxon>
        <taxon>Craniata</taxon>
        <taxon>Vertebrata</taxon>
        <taxon>Chondrichthyes</taxon>
        <taxon>Elasmobranchii</taxon>
        <taxon>Galeomorphii</taxon>
        <taxon>Galeoidea</taxon>
        <taxon>Orectolobiformes</taxon>
        <taxon>Hemiscylliidae</taxon>
        <taxon>Chiloscyllium</taxon>
    </lineage>
</organism>
<gene>
    <name evidence="5" type="ORF">chiPu_0000382</name>
</gene>
<evidence type="ECO:0000256" key="3">
    <source>
        <dbReference type="RuleBase" id="RU000363"/>
    </source>
</evidence>
<dbReference type="InterPro" id="IPR036291">
    <property type="entry name" value="NAD(P)-bd_dom_sf"/>
</dbReference>
<protein>
    <submittedName>
        <fullName evidence="5">Uncharacterized protein</fullName>
    </submittedName>
</protein>
<dbReference type="PRINTS" id="PR00081">
    <property type="entry name" value="GDHRDH"/>
</dbReference>
<keyword evidence="4" id="KW-0472">Membrane</keyword>
<dbReference type="PROSITE" id="PS00061">
    <property type="entry name" value="ADH_SHORT"/>
    <property type="match status" value="1"/>
</dbReference>
<dbReference type="STRING" id="137246.A0A401RV30"/>
<keyword evidence="4" id="KW-1133">Transmembrane helix</keyword>
<name>A0A401RV30_CHIPU</name>
<dbReference type="PRINTS" id="PR00080">
    <property type="entry name" value="SDRFAMILY"/>
</dbReference>
<dbReference type="OrthoDB" id="5296at2759"/>
<evidence type="ECO:0000256" key="4">
    <source>
        <dbReference type="SAM" id="Phobius"/>
    </source>
</evidence>
<reference evidence="5 6" key="1">
    <citation type="journal article" date="2018" name="Nat. Ecol. Evol.">
        <title>Shark genomes provide insights into elasmobranch evolution and the origin of vertebrates.</title>
        <authorList>
            <person name="Hara Y"/>
            <person name="Yamaguchi K"/>
            <person name="Onimaru K"/>
            <person name="Kadota M"/>
            <person name="Koyanagi M"/>
            <person name="Keeley SD"/>
            <person name="Tatsumi K"/>
            <person name="Tanaka K"/>
            <person name="Motone F"/>
            <person name="Kageyama Y"/>
            <person name="Nozu R"/>
            <person name="Adachi N"/>
            <person name="Nishimura O"/>
            <person name="Nakagawa R"/>
            <person name="Tanegashima C"/>
            <person name="Kiyatake I"/>
            <person name="Matsumoto R"/>
            <person name="Murakumo K"/>
            <person name="Nishida K"/>
            <person name="Terakita A"/>
            <person name="Kuratani S"/>
            <person name="Sato K"/>
            <person name="Hyodo S Kuraku.S."/>
        </authorList>
    </citation>
    <scope>NUCLEOTIDE SEQUENCE [LARGE SCALE GENOMIC DNA]</scope>
</reference>
<keyword evidence="2" id="KW-0560">Oxidoreductase</keyword>
<dbReference type="PANTHER" id="PTHR43313:SF52">
    <property type="entry name" value="DEHYDROGENASE_REDUCTASE (SDR FAMILY) MEMBER 9"/>
    <property type="match status" value="1"/>
</dbReference>
<dbReference type="GO" id="GO:0016491">
    <property type="term" value="F:oxidoreductase activity"/>
    <property type="evidence" value="ECO:0007669"/>
    <property type="project" value="UniProtKB-KW"/>
</dbReference>
<dbReference type="CDD" id="cd09805">
    <property type="entry name" value="type2_17beta_HSD-like_SDR_c"/>
    <property type="match status" value="1"/>
</dbReference>
<dbReference type="GO" id="GO:0008202">
    <property type="term" value="P:steroid metabolic process"/>
    <property type="evidence" value="ECO:0007669"/>
    <property type="project" value="TreeGrafter"/>
</dbReference>
<dbReference type="Gene3D" id="3.40.50.720">
    <property type="entry name" value="NAD(P)-binding Rossmann-like Domain"/>
    <property type="match status" value="1"/>
</dbReference>
<dbReference type="OMA" id="VDWLVIE"/>
<comment type="caution">
    <text evidence="5">The sequence shown here is derived from an EMBL/GenBank/DDBJ whole genome shotgun (WGS) entry which is preliminary data.</text>
</comment>
<keyword evidence="4" id="KW-0812">Transmembrane</keyword>
<dbReference type="InterPro" id="IPR020904">
    <property type="entry name" value="Sc_DH/Rdtase_CS"/>
</dbReference>
<dbReference type="SUPFAM" id="SSF51735">
    <property type="entry name" value="NAD(P)-binding Rossmann-fold domains"/>
    <property type="match status" value="1"/>
</dbReference>
<evidence type="ECO:0000256" key="2">
    <source>
        <dbReference type="ARBA" id="ARBA00023002"/>
    </source>
</evidence>
<accession>A0A401RV30</accession>
<proteinExistence type="inferred from homology"/>
<sequence>MLNGLTFWGSGLKAKHQIGHHSSFQTLAAEMLQYLVICVLLYVLYYRYRDRQRIKNVSDKYVYITGCDSGFGNVLAKHLDQQGFHVLAACFTEKGAEELKECTSSRLKTFQLDVVNSESINKAAEFVKSEVKEKGLWGLVNNAGISVPGGPSDWLTIDDYKVVLNVNLIGQIEVTLSVLPLIKRARGRIVNVASVFGKVSFGGGPYCISKFGVEAFNDGLRRDLSHFGVKVLCVEPGFFKTNITNLNMITKSLEAIWLRLPQDVKDDYGADYLDKIIPKFKARVKKLADPDLMKVVWCMNHALTAVHPRTRYSAGLDAKLFWIPLSYMPAVISDIVFNADQVKPAKRIL</sequence>
<dbReference type="PANTHER" id="PTHR43313">
    <property type="entry name" value="SHORT-CHAIN DEHYDROGENASE/REDUCTASE FAMILY 9C"/>
    <property type="match status" value="1"/>
</dbReference>
<dbReference type="Proteomes" id="UP000287033">
    <property type="component" value="Unassembled WGS sequence"/>
</dbReference>
<dbReference type="FunFam" id="3.40.50.720:FF:000074">
    <property type="entry name" value="Retinol dehydrogenase type 1"/>
    <property type="match status" value="1"/>
</dbReference>
<dbReference type="AlphaFoldDB" id="A0A401RV30"/>
<feature type="transmembrane region" description="Helical" evidence="4">
    <location>
        <begin position="31"/>
        <end position="48"/>
    </location>
</feature>
<evidence type="ECO:0000256" key="1">
    <source>
        <dbReference type="ARBA" id="ARBA00006484"/>
    </source>
</evidence>
<keyword evidence="6" id="KW-1185">Reference proteome</keyword>
<evidence type="ECO:0000313" key="5">
    <source>
        <dbReference type="EMBL" id="GCC21998.1"/>
    </source>
</evidence>
<dbReference type="EMBL" id="BEZZ01000005">
    <property type="protein sequence ID" value="GCC21998.1"/>
    <property type="molecule type" value="Genomic_DNA"/>
</dbReference>
<evidence type="ECO:0000313" key="6">
    <source>
        <dbReference type="Proteomes" id="UP000287033"/>
    </source>
</evidence>
<comment type="similarity">
    <text evidence="1 3">Belongs to the short-chain dehydrogenases/reductases (SDR) family.</text>
</comment>
<dbReference type="InterPro" id="IPR002347">
    <property type="entry name" value="SDR_fam"/>
</dbReference>